<name>A0A8K0PBT2_9PEZI</name>
<proteinExistence type="inferred from homology"/>
<dbReference type="Pfam" id="PF01432">
    <property type="entry name" value="Peptidase_M3"/>
    <property type="match status" value="1"/>
</dbReference>
<dbReference type="SUPFAM" id="SSF55486">
    <property type="entry name" value="Metalloproteases ('zincins'), catalytic domain"/>
    <property type="match status" value="1"/>
</dbReference>
<dbReference type="InterPro" id="IPR024079">
    <property type="entry name" value="MetalloPept_cat_dom_sf"/>
</dbReference>
<dbReference type="InterPro" id="IPR024077">
    <property type="entry name" value="Neurolysin/TOP_dom2"/>
</dbReference>
<evidence type="ECO:0000259" key="9">
    <source>
        <dbReference type="Pfam" id="PF01432"/>
    </source>
</evidence>
<dbReference type="Proteomes" id="UP000809789">
    <property type="component" value="Unassembled WGS sequence"/>
</dbReference>
<keyword evidence="3 7" id="KW-0479">Metal-binding</keyword>
<dbReference type="InterPro" id="IPR024080">
    <property type="entry name" value="Neurolysin/TOP_N"/>
</dbReference>
<keyword evidence="8" id="KW-0175">Coiled coil</keyword>
<dbReference type="Gene3D" id="1.10.1370.10">
    <property type="entry name" value="Neurolysin, domain 3"/>
    <property type="match status" value="2"/>
</dbReference>
<keyword evidence="11" id="KW-1185">Reference proteome</keyword>
<dbReference type="GO" id="GO:0004222">
    <property type="term" value="F:metalloendopeptidase activity"/>
    <property type="evidence" value="ECO:0007669"/>
    <property type="project" value="InterPro"/>
</dbReference>
<evidence type="ECO:0000256" key="7">
    <source>
        <dbReference type="RuleBase" id="RU003435"/>
    </source>
</evidence>
<sequence length="461" mass="51594">MPVEDATFGNVVVKLADLDNQIQLNSNLIGLLSKVATDASLRKACHKAIYEQAVTKNAGYDRKDLAQLVDAVNARWQSGDEAQLDEEDTKFMNDTRRAFQQNGILMDDADAAKLADLQQNIRQLEREFASNLDTDDHALALDTEELEGVPEIPGELAELRRLRSNIIGNSASDMAIWDLPYYTRLYREERTQLNEAEVSEYFPLAKTLANMLKLFGRLFGLIFWEIDATVAARLVWHEDVAAYSMWNSAEEGGDFVGYLYLDLYSRSGRSGMPHCHPLQAGYIKPDGSRHYPSTVLITRFEPPAADGHCLLQHSEVVLAFHELGHGIHDLVGKCKYSRYHGAETAADFNEAPSQMLEEWCWNAVGLQQLSSHYTTGGTMPDSVIEALVQSRHAAPMVGLLPQLRITLFDDAVHSSIEDAPLEIGNIYRSCLHIEGIEDVDEEFGYGTYRHLMNGNDGCMYS</sequence>
<dbReference type="OrthoDB" id="534666at2759"/>
<keyword evidence="5 7" id="KW-0862">Zinc</keyword>
<feature type="coiled-coil region" evidence="8">
    <location>
        <begin position="107"/>
        <end position="134"/>
    </location>
</feature>
<organism evidence="10 11">
    <name type="scientific">Elsinoe batatas</name>
    <dbReference type="NCBI Taxonomy" id="2601811"/>
    <lineage>
        <taxon>Eukaryota</taxon>
        <taxon>Fungi</taxon>
        <taxon>Dikarya</taxon>
        <taxon>Ascomycota</taxon>
        <taxon>Pezizomycotina</taxon>
        <taxon>Dothideomycetes</taxon>
        <taxon>Dothideomycetidae</taxon>
        <taxon>Myriangiales</taxon>
        <taxon>Elsinoaceae</taxon>
        <taxon>Elsinoe</taxon>
    </lineage>
</organism>
<gene>
    <name evidence="10" type="ORF">KVT40_009313</name>
</gene>
<reference evidence="10" key="1">
    <citation type="submission" date="2021-07" db="EMBL/GenBank/DDBJ databases">
        <title>Elsinoe batatas strain:CRI-CJ2 Genome sequencing and assembly.</title>
        <authorList>
            <person name="Huang L."/>
        </authorList>
    </citation>
    <scope>NUCLEOTIDE SEQUENCE</scope>
    <source>
        <strain evidence="10">CRI-CJ2</strain>
    </source>
</reference>
<dbReference type="PANTHER" id="PTHR11804">
    <property type="entry name" value="PROTEASE M3 THIMET OLIGOPEPTIDASE-RELATED"/>
    <property type="match status" value="1"/>
</dbReference>
<protein>
    <recommendedName>
        <fullName evidence="9">Peptidase M3A/M3B catalytic domain-containing protein</fullName>
    </recommendedName>
</protein>
<evidence type="ECO:0000256" key="2">
    <source>
        <dbReference type="ARBA" id="ARBA00022670"/>
    </source>
</evidence>
<dbReference type="PANTHER" id="PTHR11804:SF84">
    <property type="entry name" value="SACCHAROLYSIN"/>
    <property type="match status" value="1"/>
</dbReference>
<dbReference type="Gene3D" id="1.20.1050.40">
    <property type="entry name" value="Endopeptidase. Chain P, domain 1"/>
    <property type="match status" value="1"/>
</dbReference>
<dbReference type="AlphaFoldDB" id="A0A8K0PBT2"/>
<dbReference type="Gene3D" id="3.40.390.10">
    <property type="entry name" value="Collagenase (Catalytic Domain)"/>
    <property type="match status" value="1"/>
</dbReference>
<dbReference type="FunFam" id="3.40.390.10:FF:000074">
    <property type="entry name" value="Metalloprotease"/>
    <property type="match status" value="1"/>
</dbReference>
<keyword evidence="2 7" id="KW-0645">Protease</keyword>
<accession>A0A8K0PBT2</accession>
<comment type="similarity">
    <text evidence="1 7">Belongs to the peptidase M3 family.</text>
</comment>
<evidence type="ECO:0000256" key="8">
    <source>
        <dbReference type="SAM" id="Coils"/>
    </source>
</evidence>
<dbReference type="EMBL" id="JAESVG020000012">
    <property type="protein sequence ID" value="KAG8622802.1"/>
    <property type="molecule type" value="Genomic_DNA"/>
</dbReference>
<comment type="cofactor">
    <cofactor evidence="7">
        <name>Zn(2+)</name>
        <dbReference type="ChEBI" id="CHEBI:29105"/>
    </cofactor>
    <text evidence="7">Binds 1 zinc ion.</text>
</comment>
<dbReference type="GO" id="GO:0046872">
    <property type="term" value="F:metal ion binding"/>
    <property type="evidence" value="ECO:0007669"/>
    <property type="project" value="UniProtKB-UniRule"/>
</dbReference>
<dbReference type="InterPro" id="IPR001567">
    <property type="entry name" value="Pept_M3A_M3B_dom"/>
</dbReference>
<comment type="caution">
    <text evidence="10">The sequence shown here is derived from an EMBL/GenBank/DDBJ whole genome shotgun (WGS) entry which is preliminary data.</text>
</comment>
<dbReference type="GO" id="GO:0006508">
    <property type="term" value="P:proteolysis"/>
    <property type="evidence" value="ECO:0007669"/>
    <property type="project" value="UniProtKB-KW"/>
</dbReference>
<keyword evidence="6 7" id="KW-0482">Metalloprotease</keyword>
<dbReference type="GO" id="GO:0006518">
    <property type="term" value="P:peptide metabolic process"/>
    <property type="evidence" value="ECO:0007669"/>
    <property type="project" value="TreeGrafter"/>
</dbReference>
<evidence type="ECO:0000313" key="11">
    <source>
        <dbReference type="Proteomes" id="UP000809789"/>
    </source>
</evidence>
<evidence type="ECO:0000256" key="3">
    <source>
        <dbReference type="ARBA" id="ARBA00022723"/>
    </source>
</evidence>
<keyword evidence="4 7" id="KW-0378">Hydrolase</keyword>
<evidence type="ECO:0000256" key="5">
    <source>
        <dbReference type="ARBA" id="ARBA00022833"/>
    </source>
</evidence>
<feature type="domain" description="Peptidase M3A/M3B catalytic" evidence="9">
    <location>
        <begin position="141"/>
        <end position="441"/>
    </location>
</feature>
<evidence type="ECO:0000256" key="4">
    <source>
        <dbReference type="ARBA" id="ARBA00022801"/>
    </source>
</evidence>
<dbReference type="InterPro" id="IPR045090">
    <property type="entry name" value="Pept_M3A_M3B"/>
</dbReference>
<evidence type="ECO:0000256" key="6">
    <source>
        <dbReference type="ARBA" id="ARBA00023049"/>
    </source>
</evidence>
<evidence type="ECO:0000256" key="1">
    <source>
        <dbReference type="ARBA" id="ARBA00006040"/>
    </source>
</evidence>
<evidence type="ECO:0000313" key="10">
    <source>
        <dbReference type="EMBL" id="KAG8622802.1"/>
    </source>
</evidence>